<name>A0A1C3N7J2_9ACTN</name>
<accession>A0A1C3N7J2</accession>
<organism evidence="3 4">
    <name type="scientific">Micromonospora krabiensis</name>
    <dbReference type="NCBI Taxonomy" id="307121"/>
    <lineage>
        <taxon>Bacteria</taxon>
        <taxon>Bacillati</taxon>
        <taxon>Actinomycetota</taxon>
        <taxon>Actinomycetes</taxon>
        <taxon>Micromonosporales</taxon>
        <taxon>Micromonosporaceae</taxon>
        <taxon>Micromonospora</taxon>
    </lineage>
</organism>
<gene>
    <name evidence="3" type="ORF">GA0070620_4085</name>
</gene>
<keyword evidence="2" id="KW-0472">Membrane</keyword>
<keyword evidence="4" id="KW-1185">Reference proteome</keyword>
<feature type="region of interest" description="Disordered" evidence="1">
    <location>
        <begin position="1"/>
        <end position="32"/>
    </location>
</feature>
<dbReference type="EMBL" id="LT598496">
    <property type="protein sequence ID" value="SBV28538.1"/>
    <property type="molecule type" value="Genomic_DNA"/>
</dbReference>
<dbReference type="InterPro" id="IPR021368">
    <property type="entry name" value="T7SS_EccE"/>
</dbReference>
<keyword evidence="2" id="KW-0812">Transmembrane</keyword>
<dbReference type="NCBIfam" id="TIGR03923">
    <property type="entry name" value="T7SS_EccE"/>
    <property type="match status" value="1"/>
</dbReference>
<evidence type="ECO:0000256" key="1">
    <source>
        <dbReference type="SAM" id="MobiDB-lite"/>
    </source>
</evidence>
<dbReference type="Proteomes" id="UP000199393">
    <property type="component" value="Chromosome I"/>
</dbReference>
<keyword evidence="2" id="KW-1133">Transmembrane helix</keyword>
<protein>
    <submittedName>
        <fullName evidence="3">Type VII secretion protein EccE</fullName>
    </submittedName>
</protein>
<dbReference type="STRING" id="307121.GA0070620_4085"/>
<sequence>MTLTTANGVRPVTGTSPSNPPGPSDSAAGTDPPASAPLVFPAWVSGRRRPHGPRAGQVATAQVAVALPLAALGHGAGVLVGALLVAAVLLPLAWVRVQGRWLFEWAGLGLGYLTRRRVLPAGAGAAALLDLVAPGLVVRPAELAGAPGAVLDDPAGLVALLEIGEPGELLGDGPTPLPSPAALLPPATMAGPPVRIQLLVAHTSAPAPTSGGTAGTSYRQLTDGRLAGREQVVLAVRVLRVDSWSAAEARQALAGTVRRVLRRLGPLNPRPLGVDAVRRVLTELAYHDGASLRECWSAVRGGDLSQTTFQLTRWPDLSGDGGRRLVSRLLALPTTASTVSLSAGPQPAGPPVPAELTVRLTARSPAELALATRALHRLVTGVGAEARRLDGDQLAGLAASLPLAPPGGPGQPAPALDELELVVGDAGLMLGTNRHGAAVTVRLFRPEATRVLLVGGVPAAQLVAVRAMALGARVIVQTARPRLWEPFVRGVGAPGATIPLLPPGRPLPEGPPTPLTPLLIVVDVGPVAVEPEPGPPWRSTLVVRDQLTPADVDALSRADLAVLQPLDPGEAELAGTALGLGESAEWLTRIRDDMVAVVNRRALRWARLATTPIESQLIGRPSRR</sequence>
<evidence type="ECO:0000313" key="4">
    <source>
        <dbReference type="Proteomes" id="UP000199393"/>
    </source>
</evidence>
<dbReference type="PATRIC" id="fig|307121.4.peg.4178"/>
<reference evidence="4" key="1">
    <citation type="submission" date="2016-06" db="EMBL/GenBank/DDBJ databases">
        <authorList>
            <person name="Varghese N."/>
        </authorList>
    </citation>
    <scope>NUCLEOTIDE SEQUENCE [LARGE SCALE GENOMIC DNA]</scope>
    <source>
        <strain evidence="4">DSM 45344</strain>
    </source>
</reference>
<evidence type="ECO:0000256" key="2">
    <source>
        <dbReference type="SAM" id="Phobius"/>
    </source>
</evidence>
<dbReference type="AlphaFoldDB" id="A0A1C3N7J2"/>
<dbReference type="RefSeq" id="WP_172836468.1">
    <property type="nucleotide sequence ID" value="NZ_JBHRWG010000004.1"/>
</dbReference>
<feature type="transmembrane region" description="Helical" evidence="2">
    <location>
        <begin position="78"/>
        <end position="97"/>
    </location>
</feature>
<proteinExistence type="predicted"/>
<evidence type="ECO:0000313" key="3">
    <source>
        <dbReference type="EMBL" id="SBV28538.1"/>
    </source>
</evidence>